<feature type="transmembrane region" description="Helical" evidence="1">
    <location>
        <begin position="104"/>
        <end position="121"/>
    </location>
</feature>
<dbReference type="Gene3D" id="2.60.40.650">
    <property type="match status" value="1"/>
</dbReference>
<dbReference type="Gene3D" id="3.90.420.10">
    <property type="entry name" value="Oxidoreductase, molybdopterin-binding domain"/>
    <property type="match status" value="1"/>
</dbReference>
<dbReference type="PANTHER" id="PTHR19372:SF7">
    <property type="entry name" value="SULFITE OXIDASE, MITOCHONDRIAL"/>
    <property type="match status" value="1"/>
</dbReference>
<dbReference type="EMBL" id="BAAAPY010000002">
    <property type="protein sequence ID" value="GAA2072904.1"/>
    <property type="molecule type" value="Genomic_DNA"/>
</dbReference>
<name>A0ABN2VW72_9ACTN</name>
<protein>
    <submittedName>
        <fullName evidence="3">Sulfite oxidase</fullName>
    </submittedName>
</protein>
<feature type="domain" description="Oxidoreductase molybdopterin-binding" evidence="2">
    <location>
        <begin position="247"/>
        <end position="400"/>
    </location>
</feature>
<sequence>MTTETTPRRRPATAPRWAGALAGLLAAATGVAIGSGLAALFTGVPTPIESVGNQFIDLTPAWLKDFAIEQFGTNDKAVLIAGTVVVLTLASLAAGVVGLRRPRIAFAIVATFGIVAVITAFTDRTATAQRALVLIPALVTLVVSLVVLGVLLRALELAPKPGDDVPEGFDRRAFMRAVLVASAGIAVGASVWRFLGSDAGAASRASVSLPAPADAAAPVPAGAQVDLDGISPFITPNSDFYRIDTALQVPQVPVEGYTLRIHGMVDQELNLSFRDLLAERLVERRITLTCVSNEVGGPLVGNAAWLGVLTKDLLERAGVQAGADAVKTTSSDGMTIGTPVEALLDDRESLIAVGMNGEPLPLQHGFPVRMVVPGLYGYVSATKWLVDIEVTRFEDFEAYWTPRGYAEEAPIKMSSRIDVPRSFAEVPLDNARFGGVAWAQDTGIERVEVQIDDGPWQDADLAEEDSINTWRQWSWTWDDATEGIHNVTVRATDANGETQTSERARIVPDGTTGWHSVQFRVA</sequence>
<organism evidence="3 4">
    <name type="scientific">Aeromicrobium halocynthiae</name>
    <dbReference type="NCBI Taxonomy" id="560557"/>
    <lineage>
        <taxon>Bacteria</taxon>
        <taxon>Bacillati</taxon>
        <taxon>Actinomycetota</taxon>
        <taxon>Actinomycetes</taxon>
        <taxon>Propionibacteriales</taxon>
        <taxon>Nocardioidaceae</taxon>
        <taxon>Aeromicrobium</taxon>
    </lineage>
</organism>
<feature type="transmembrane region" description="Helical" evidence="1">
    <location>
        <begin position="133"/>
        <end position="152"/>
    </location>
</feature>
<evidence type="ECO:0000313" key="4">
    <source>
        <dbReference type="Proteomes" id="UP001501480"/>
    </source>
</evidence>
<dbReference type="PANTHER" id="PTHR19372">
    <property type="entry name" value="SULFITE REDUCTASE"/>
    <property type="match status" value="1"/>
</dbReference>
<keyword evidence="1" id="KW-0472">Membrane</keyword>
<feature type="transmembrane region" description="Helical" evidence="1">
    <location>
        <begin position="173"/>
        <end position="195"/>
    </location>
</feature>
<evidence type="ECO:0000313" key="3">
    <source>
        <dbReference type="EMBL" id="GAA2072904.1"/>
    </source>
</evidence>
<dbReference type="InterPro" id="IPR036374">
    <property type="entry name" value="OxRdtase_Mopterin-bd_sf"/>
</dbReference>
<dbReference type="Pfam" id="PF00174">
    <property type="entry name" value="Oxidored_molyb"/>
    <property type="match status" value="1"/>
</dbReference>
<reference evidence="3 4" key="1">
    <citation type="journal article" date="2019" name="Int. J. Syst. Evol. Microbiol.">
        <title>The Global Catalogue of Microorganisms (GCM) 10K type strain sequencing project: providing services to taxonomists for standard genome sequencing and annotation.</title>
        <authorList>
            <consortium name="The Broad Institute Genomics Platform"/>
            <consortium name="The Broad Institute Genome Sequencing Center for Infectious Disease"/>
            <person name="Wu L."/>
            <person name="Ma J."/>
        </authorList>
    </citation>
    <scope>NUCLEOTIDE SEQUENCE [LARGE SCALE GENOMIC DNA]</scope>
    <source>
        <strain evidence="3 4">JCM 15749</strain>
    </source>
</reference>
<accession>A0ABN2VW72</accession>
<gene>
    <name evidence="3" type="ORF">GCM10009821_08850</name>
</gene>
<keyword evidence="1" id="KW-0812">Transmembrane</keyword>
<evidence type="ECO:0000256" key="1">
    <source>
        <dbReference type="SAM" id="Phobius"/>
    </source>
</evidence>
<dbReference type="SUPFAM" id="SSF81296">
    <property type="entry name" value="E set domains"/>
    <property type="match status" value="1"/>
</dbReference>
<keyword evidence="4" id="KW-1185">Reference proteome</keyword>
<keyword evidence="1" id="KW-1133">Transmembrane helix</keyword>
<dbReference type="Proteomes" id="UP001501480">
    <property type="component" value="Unassembled WGS sequence"/>
</dbReference>
<feature type="transmembrane region" description="Helical" evidence="1">
    <location>
        <begin position="21"/>
        <end position="41"/>
    </location>
</feature>
<comment type="caution">
    <text evidence="3">The sequence shown here is derived from an EMBL/GenBank/DDBJ whole genome shotgun (WGS) entry which is preliminary data.</text>
</comment>
<dbReference type="InterPro" id="IPR014756">
    <property type="entry name" value="Ig_E-set"/>
</dbReference>
<proteinExistence type="predicted"/>
<feature type="transmembrane region" description="Helical" evidence="1">
    <location>
        <begin position="77"/>
        <end position="97"/>
    </location>
</feature>
<dbReference type="RefSeq" id="WP_344324938.1">
    <property type="nucleotide sequence ID" value="NZ_BAAAPY010000002.1"/>
</dbReference>
<dbReference type="SUPFAM" id="SSF56524">
    <property type="entry name" value="Oxidoreductase molybdopterin-binding domain"/>
    <property type="match status" value="1"/>
</dbReference>
<dbReference type="InterPro" id="IPR000572">
    <property type="entry name" value="OxRdtase_Mopterin-bd_dom"/>
</dbReference>
<evidence type="ECO:0000259" key="2">
    <source>
        <dbReference type="Pfam" id="PF00174"/>
    </source>
</evidence>